<gene>
    <name evidence="1" type="ORF">TCE0_033f08094</name>
</gene>
<comment type="caution">
    <text evidence="1">The sequence shown here is derived from an EMBL/GenBank/DDBJ whole genome shotgun (WGS) entry which is preliminary data.</text>
</comment>
<dbReference type="AlphaFoldDB" id="A0A6V8HAA0"/>
<evidence type="ECO:0000313" key="1">
    <source>
        <dbReference type="EMBL" id="GAM37839.1"/>
    </source>
</evidence>
<reference evidence="2" key="1">
    <citation type="journal article" date="2015" name="Genome Announc.">
        <title>Draft genome sequence of Talaromyces cellulolyticus strain Y-94, a source of lignocellulosic biomass-degrading enzymes.</title>
        <authorList>
            <person name="Fujii T."/>
            <person name="Koike H."/>
            <person name="Sawayama S."/>
            <person name="Yano S."/>
            <person name="Inoue H."/>
        </authorList>
    </citation>
    <scope>NUCLEOTIDE SEQUENCE [LARGE SCALE GENOMIC DNA]</scope>
    <source>
        <strain evidence="2">Y-94</strain>
    </source>
</reference>
<accession>A0A6V8HAA0</accession>
<dbReference type="Proteomes" id="UP000053095">
    <property type="component" value="Unassembled WGS sequence"/>
</dbReference>
<name>A0A6V8HAA0_TALPI</name>
<organism evidence="1 2">
    <name type="scientific">Talaromyces pinophilus</name>
    <name type="common">Penicillium pinophilum</name>
    <dbReference type="NCBI Taxonomy" id="128442"/>
    <lineage>
        <taxon>Eukaryota</taxon>
        <taxon>Fungi</taxon>
        <taxon>Dikarya</taxon>
        <taxon>Ascomycota</taxon>
        <taxon>Pezizomycotina</taxon>
        <taxon>Eurotiomycetes</taxon>
        <taxon>Eurotiomycetidae</taxon>
        <taxon>Eurotiales</taxon>
        <taxon>Trichocomaceae</taxon>
        <taxon>Talaromyces</taxon>
        <taxon>Talaromyces sect. Talaromyces</taxon>
    </lineage>
</organism>
<protein>
    <submittedName>
        <fullName evidence="1">Integral membrane protein</fullName>
    </submittedName>
</protein>
<keyword evidence="2" id="KW-1185">Reference proteome</keyword>
<proteinExistence type="predicted"/>
<sequence>MDCKLEGSGYSVAMPDGVDTISLDGGNLRISFHRTIRVPDSSASKSLLPPDLGVFPLFSAKETRVWMGYAGIHETEVSFLPQVPEWLKTKGGAQNGRRYAIKVYAGGVNAVSGLPSITAAPPGQQDYVFVAVPLGKNRTVEGQITGSEQFAGIQFEIVKGIVWKRFRVYCADGTVITLPVDDRENVDGLCRIISEKLGKTLEASDLYDRNKMVRLERSRNENLRETRLRNIGIVDSQNTSLLEELYKKERHEYGYELSHSTDFIHCAEPLMSWESQLGLAAGGFIKQHIQKDTHPASTWDHSTRTVFNVQLLSAQVFEEMTGFMAPAAPINAATYHKYNLSFFNIPEPPSTITSNFGKLKSLAHLSYID</sequence>
<dbReference type="EMBL" id="DF933829">
    <property type="protein sequence ID" value="GAM37839.1"/>
    <property type="molecule type" value="Genomic_DNA"/>
</dbReference>
<evidence type="ECO:0000313" key="2">
    <source>
        <dbReference type="Proteomes" id="UP000053095"/>
    </source>
</evidence>